<sequence>MSKPNGTKSDPRAKMRKLDEPGKNDVRVPFWDRAIPLHQFVTGVSFDENHKYPIPKVSFNQDAAGRGFPPVYHGVTVESLPKPKHVEEKFEPTTNKHDCYSEIPTDIATPPAAVFPTADDTNDPPTASSLPDILSLSRRVDSLSAKIDTLASTIEGSVLSFFTLVKELDKKFERRFDEVDRRFDEVDRRFNGVDRRFNEVDRRFDEVDRRFGRVDKALDNLFERVSSVEEKFSSLERRFDLFETGVGKRFDSSDLASVETFETCGE</sequence>
<protein>
    <submittedName>
        <fullName evidence="2">Uncharacterized protein</fullName>
    </submittedName>
</protein>
<dbReference type="Gene3D" id="3.90.20.10">
    <property type="match status" value="1"/>
</dbReference>
<keyword evidence="3" id="KW-1185">Reference proteome</keyword>
<gene>
    <name evidence="2" type="ORF">Q9L58_010505</name>
</gene>
<organism evidence="2 3">
    <name type="scientific">Discina gigas</name>
    <dbReference type="NCBI Taxonomy" id="1032678"/>
    <lineage>
        <taxon>Eukaryota</taxon>
        <taxon>Fungi</taxon>
        <taxon>Dikarya</taxon>
        <taxon>Ascomycota</taxon>
        <taxon>Pezizomycotina</taxon>
        <taxon>Pezizomycetes</taxon>
        <taxon>Pezizales</taxon>
        <taxon>Discinaceae</taxon>
        <taxon>Discina</taxon>
    </lineage>
</organism>
<feature type="compositionally biased region" description="Basic and acidic residues" evidence="1">
    <location>
        <begin position="9"/>
        <end position="24"/>
    </location>
</feature>
<accession>A0ABR3G3W6</accession>
<comment type="caution">
    <text evidence="2">The sequence shown here is derived from an EMBL/GenBank/DDBJ whole genome shotgun (WGS) entry which is preliminary data.</text>
</comment>
<evidence type="ECO:0000313" key="2">
    <source>
        <dbReference type="EMBL" id="KAL0630647.1"/>
    </source>
</evidence>
<dbReference type="SUPFAM" id="SSF57997">
    <property type="entry name" value="Tropomyosin"/>
    <property type="match status" value="1"/>
</dbReference>
<name>A0ABR3G3W6_9PEZI</name>
<evidence type="ECO:0000313" key="3">
    <source>
        <dbReference type="Proteomes" id="UP001447188"/>
    </source>
</evidence>
<reference evidence="2 3" key="1">
    <citation type="submission" date="2024-02" db="EMBL/GenBank/DDBJ databases">
        <title>Discinaceae phylogenomics.</title>
        <authorList>
            <person name="Dirks A.C."/>
            <person name="James T.Y."/>
        </authorList>
    </citation>
    <scope>NUCLEOTIDE SEQUENCE [LARGE SCALE GENOMIC DNA]</scope>
    <source>
        <strain evidence="2 3">ACD0624</strain>
    </source>
</reference>
<dbReference type="EMBL" id="JBBBZM010000446">
    <property type="protein sequence ID" value="KAL0630647.1"/>
    <property type="molecule type" value="Genomic_DNA"/>
</dbReference>
<evidence type="ECO:0000256" key="1">
    <source>
        <dbReference type="SAM" id="MobiDB-lite"/>
    </source>
</evidence>
<dbReference type="Proteomes" id="UP001447188">
    <property type="component" value="Unassembled WGS sequence"/>
</dbReference>
<feature type="region of interest" description="Disordered" evidence="1">
    <location>
        <begin position="1"/>
        <end position="24"/>
    </location>
</feature>
<proteinExistence type="predicted"/>